<keyword evidence="3" id="KW-0812">Transmembrane</keyword>
<proteinExistence type="predicted"/>
<dbReference type="InterPro" id="IPR013783">
    <property type="entry name" value="Ig-like_fold"/>
</dbReference>
<feature type="domain" description="DUF7927" evidence="6">
    <location>
        <begin position="961"/>
        <end position="1082"/>
    </location>
</feature>
<feature type="domain" description="DUF7927" evidence="6">
    <location>
        <begin position="565"/>
        <end position="683"/>
    </location>
</feature>
<feature type="domain" description="DUF7927" evidence="6">
    <location>
        <begin position="422"/>
        <end position="542"/>
    </location>
</feature>
<dbReference type="InterPro" id="IPR051172">
    <property type="entry name" value="Chlamydia_OmcB"/>
</dbReference>
<feature type="domain" description="DUF7927" evidence="6">
    <location>
        <begin position="1092"/>
        <end position="1198"/>
    </location>
</feature>
<feature type="domain" description="DUF7927" evidence="6">
    <location>
        <begin position="1467"/>
        <end position="1586"/>
    </location>
</feature>
<evidence type="ECO:0000256" key="2">
    <source>
        <dbReference type="ARBA" id="ARBA00023295"/>
    </source>
</evidence>
<feature type="domain" description="DUF7927" evidence="6">
    <location>
        <begin position="693"/>
        <end position="825"/>
    </location>
</feature>
<protein>
    <submittedName>
        <fullName evidence="7">Conserved repeat domain-containing protein/fimbrial isopeptide formation D2 domain-containing protein</fullName>
    </submittedName>
</protein>
<dbReference type="GO" id="GO:0005975">
    <property type="term" value="P:carbohydrate metabolic process"/>
    <property type="evidence" value="ECO:0007669"/>
    <property type="project" value="UniProtKB-ARBA"/>
</dbReference>
<feature type="domain" description="DUF7927" evidence="6">
    <location>
        <begin position="1216"/>
        <end position="1328"/>
    </location>
</feature>
<dbReference type="PANTHER" id="PTHR34819">
    <property type="entry name" value="LARGE CYSTEINE-RICH PERIPLASMIC PROTEIN OMCB"/>
    <property type="match status" value="1"/>
</dbReference>
<dbReference type="SUPFAM" id="SSF101908">
    <property type="entry name" value="Putative isomerase YbhE"/>
    <property type="match status" value="1"/>
</dbReference>
<evidence type="ECO:0000313" key="7">
    <source>
        <dbReference type="EMBL" id="SEB39175.1"/>
    </source>
</evidence>
<feature type="domain" description="DUF11" evidence="4">
    <location>
        <begin position="1717"/>
        <end position="1813"/>
    </location>
</feature>
<evidence type="ECO:0000259" key="4">
    <source>
        <dbReference type="Pfam" id="PF01345"/>
    </source>
</evidence>
<dbReference type="PANTHER" id="PTHR34819:SF3">
    <property type="entry name" value="CELL SURFACE PROTEIN"/>
    <property type="match status" value="1"/>
</dbReference>
<dbReference type="InterPro" id="IPR054215">
    <property type="entry name" value="DUF6923"/>
</dbReference>
<dbReference type="Pfam" id="PF21959">
    <property type="entry name" value="DUF6923"/>
    <property type="match status" value="1"/>
</dbReference>
<dbReference type="Pfam" id="PF25549">
    <property type="entry name" value="DUF7927"/>
    <property type="match status" value="10"/>
</dbReference>
<dbReference type="Gene3D" id="2.60.40.290">
    <property type="match status" value="1"/>
</dbReference>
<sequence>MNRTEDKDVRRNARPWSDRLRSLTAGIAASVLLTSSLVAAGFAFPTAAQAAPGDPFSAASPVVFIAQGTPSQLQRAETTGTGEFAFTPEGAPGPVSYNAIGYRPADGYLYGMVNGGATAALPLGSLVRVGQGGVVTRVGTQIYTHPATGSTRFFAGAFNPANGLYYISDSAPNTTVRAVNATTGAIVQTFTMNFPPDVQDFTFANGYAWGATATGGIRRFDFAAGTYTTYPAIIPPGANGFGGAWTFGNGNLGFSNNLTGDVSQVQVTNPTAAIPTFRVVSVVPGPPSAVNDGTAIPGLPADLAIVKTGPATYEPGGRISYSVTVTNNGAGTSSGWTVSDTLPAGLSNPSVAGDVSSTIVGSTVTASGGRLDPGEAVTFTIEADTSATPGACIANTASVLGNEADPVAGNNQSTTTACDLQLSVTKTSDATADTRAGDVVTYTVTATNTGAGAYTAADPAVVVDDLTGVLDDATYNGDVAASAPGDLAYAQPLLSWAGALAPGATVTLTYSVTVGSGGDGVARNVAWQPNDPEDPVTPACDPAVGGVDAVTGEPCAVEQYVLPRLTIDKSADRSDLPAVGDTVTYTVTVTNPGPGAYTAAAPATATDDLSAVLDDATFVDASLSASTGTASRAGDTVSWSGALAPGASATITYSVTYTGDGDQILRNSACVPAGETLPGTPSCDIVRIPGAALTQWKSATPSSDPVVAGSTITYTLYFDNDGQTAATIDAVDDLTFVLDDATVTTEPSSPDGLTAVRTGAEISITGSVPVGETYTVVYTVTVLPDDERADSVATNFLLAPGEDPPADGECTPVDAQEPNCTSTPITGVSYSKAVVASDTPARTGTELTYTITVTNTGATVVDVLRDDDLSGVLDDATLADAPASDTPSVTVAGPTGDIISLGGTLAPGAVATITYSVTVNALGDRGDNRATNFLVPPGTPPGAVCDPATEQCTSTPIQAYTVAKSVDVASTTPGGVVTYTVVVTNAGEVDYTAADPASFTDDLSGVLDDAVYNGDITAGGTVVGDTLTWSGPLAVGATTTVTYSVTVDDPPAGDSVLDNAVVPTAPGGECDPAAVCVTETPIASFTLTKDVDVTSAMPGDTVTYTVTVTNTGQSPFTTAAPASFEDDLAGVLDDAAYNGDVSAGGSVTGSVLTWSGALAVGASATVTYSVTVNDPITGDQDLANVVTPTAPGGSCAIAADCVTNTPVASYTVAKEASAASALPGDTVTYTVTVTNTGDVDYTGADPASFTDDLSGVLDDAVYNDDVSAGGTVSGTTLTWSGALAAGDSVTVTYSVTVDDPITGDFSLLNVVAPTGPGGSCDDVCTTTTPLGSFRIVKETESTTVVPGDVVTYTITVTNVGDAAYTAADPASFTDDLSAVLDDATYNGDATSTTGTGVAYAAPVLSWSGELAVGAVVTVTYSVTVNSPATGDASLSNTVVTPPGSGGNCEPGSTDPACIANVPAAAFTIEKTAEPAVAQPGDVVTYTVTVTNTGGLPYTDADPAAFTDDLSRVLDDSSYNDDVSVGGDVTGDTLTWSGPLEVGETLQVTYSVTVDDPVDGDFLLRNVVAPAAPGGECVPDSCITETPVASYQVQKQVDVPDANVGDVVTYTVTVTNTGRVPYTDAFPALFDDDLSGVLDDATYNDDASGGAFVAGDLMSWTGAVAIGSTATVTYSVTVNDPLTGDGLLRNAVTASGPGGSCDEAADCITETPIATYRVEKDVSTTRAWVGDRVTFTITVTNTGEVPYTDASPASFTDDLSSALAVGRYNGDASSGATYSAPSLSWEGALDVGATVKVTYSVTVTEPGEILNVVVTPPGSGANCSTGSGDPDCRTLTTISPAGLAVTGGTVWTAAGLGGIAMLALGLILARRRRGALHD</sequence>
<dbReference type="Pfam" id="PF01345">
    <property type="entry name" value="DUF11"/>
    <property type="match status" value="2"/>
</dbReference>
<feature type="domain" description="DUF11" evidence="4">
    <location>
        <begin position="302"/>
        <end position="416"/>
    </location>
</feature>
<evidence type="ECO:0000256" key="1">
    <source>
        <dbReference type="ARBA" id="ARBA00022801"/>
    </source>
</evidence>
<dbReference type="GO" id="GO:0004553">
    <property type="term" value="F:hydrolase activity, hydrolyzing O-glycosyl compounds"/>
    <property type="evidence" value="ECO:0007669"/>
    <property type="project" value="InterPro"/>
</dbReference>
<dbReference type="GO" id="GO:0030247">
    <property type="term" value="F:polysaccharide binding"/>
    <property type="evidence" value="ECO:0007669"/>
    <property type="project" value="InterPro"/>
</dbReference>
<keyword evidence="3" id="KW-1133">Transmembrane helix</keyword>
<dbReference type="EMBL" id="FNSQ01000005">
    <property type="protein sequence ID" value="SEB39175.1"/>
    <property type="molecule type" value="Genomic_DNA"/>
</dbReference>
<evidence type="ECO:0000259" key="6">
    <source>
        <dbReference type="Pfam" id="PF25549"/>
    </source>
</evidence>
<feature type="domain" description="DUF7927" evidence="6">
    <location>
        <begin position="1339"/>
        <end position="1457"/>
    </location>
</feature>
<keyword evidence="1" id="KW-0378">Hydrolase</keyword>
<dbReference type="InterPro" id="IPR012291">
    <property type="entry name" value="CBM2_carb-bd_dom_sf"/>
</dbReference>
<dbReference type="Proteomes" id="UP000183750">
    <property type="component" value="Unassembled WGS sequence"/>
</dbReference>
<keyword evidence="8" id="KW-1185">Reference proteome</keyword>
<accession>A0A1H4IZB4</accession>
<feature type="domain" description="DUF6923" evidence="5">
    <location>
        <begin position="64"/>
        <end position="298"/>
    </location>
</feature>
<dbReference type="NCBIfam" id="TIGR01451">
    <property type="entry name" value="B_ant_repeat"/>
    <property type="match status" value="9"/>
</dbReference>
<name>A0A1H4IZB4_9MICO</name>
<dbReference type="InterPro" id="IPR047589">
    <property type="entry name" value="DUF11_rpt"/>
</dbReference>
<gene>
    <name evidence="7" type="ORF">SAMN04489807_0425</name>
</gene>
<keyword evidence="2" id="KW-0326">Glycosidase</keyword>
<dbReference type="Gene3D" id="2.60.40.10">
    <property type="entry name" value="Immunoglobulins"/>
    <property type="match status" value="4"/>
</dbReference>
<organism evidence="7 8">
    <name type="scientific">Microbacterium hydrocarbonoxydans</name>
    <dbReference type="NCBI Taxonomy" id="273678"/>
    <lineage>
        <taxon>Bacteria</taxon>
        <taxon>Bacillati</taxon>
        <taxon>Actinomycetota</taxon>
        <taxon>Actinomycetes</taxon>
        <taxon>Micrococcales</taxon>
        <taxon>Microbacteriaceae</taxon>
        <taxon>Microbacterium</taxon>
    </lineage>
</organism>
<feature type="transmembrane region" description="Helical" evidence="3">
    <location>
        <begin position="1849"/>
        <end position="1868"/>
    </location>
</feature>
<feature type="domain" description="DUF7927" evidence="6">
    <location>
        <begin position="1591"/>
        <end position="1710"/>
    </location>
</feature>
<evidence type="ECO:0000259" key="5">
    <source>
        <dbReference type="Pfam" id="PF21959"/>
    </source>
</evidence>
<feature type="domain" description="DUF7927" evidence="6">
    <location>
        <begin position="830"/>
        <end position="957"/>
    </location>
</feature>
<evidence type="ECO:0000313" key="8">
    <source>
        <dbReference type="Proteomes" id="UP000183750"/>
    </source>
</evidence>
<evidence type="ECO:0000256" key="3">
    <source>
        <dbReference type="SAM" id="Phobius"/>
    </source>
</evidence>
<dbReference type="InterPro" id="IPR001434">
    <property type="entry name" value="OmcB-like_DUF11"/>
</dbReference>
<dbReference type="InterPro" id="IPR057687">
    <property type="entry name" value="DUF7927"/>
</dbReference>
<keyword evidence="3" id="KW-0472">Membrane</keyword>
<reference evidence="8" key="1">
    <citation type="submission" date="2016-10" db="EMBL/GenBank/DDBJ databases">
        <authorList>
            <person name="Varghese N."/>
            <person name="Submissions S."/>
        </authorList>
    </citation>
    <scope>NUCLEOTIDE SEQUENCE [LARGE SCALE GENOMIC DNA]</scope>
    <source>
        <strain evidence="8">DSM 16089</strain>
    </source>
</reference>